<organism evidence="2 3">
    <name type="scientific">Halobaculum lipolyticum</name>
    <dbReference type="NCBI Taxonomy" id="3032001"/>
    <lineage>
        <taxon>Archaea</taxon>
        <taxon>Methanobacteriati</taxon>
        <taxon>Methanobacteriota</taxon>
        <taxon>Stenosarchaea group</taxon>
        <taxon>Halobacteria</taxon>
        <taxon>Halobacteriales</taxon>
        <taxon>Haloferacaceae</taxon>
        <taxon>Halobaculum</taxon>
    </lineage>
</organism>
<dbReference type="InterPro" id="IPR055544">
    <property type="entry name" value="DUF7120"/>
</dbReference>
<comment type="caution">
    <text evidence="2">The sequence shown here is derived from an EMBL/GenBank/DDBJ whole genome shotgun (WGS) entry which is preliminary data.</text>
</comment>
<proteinExistence type="predicted"/>
<dbReference type="AlphaFoldDB" id="A0ABD5WGZ7"/>
<evidence type="ECO:0000256" key="1">
    <source>
        <dbReference type="SAM" id="MobiDB-lite"/>
    </source>
</evidence>
<sequence length="81" mass="9141">MTKIEVDLPDRIDSEIARLAEQGEFLNRNEAIEEFLTRGLQAYDVEEDAREGEADGDLFTDAIDEQQDPAALEDHGDEPTF</sequence>
<protein>
    <submittedName>
        <fullName evidence="2">CopG family transcriptional regulator</fullName>
    </submittedName>
</protein>
<feature type="compositionally biased region" description="Acidic residues" evidence="1">
    <location>
        <begin position="47"/>
        <end position="67"/>
    </location>
</feature>
<name>A0ABD5WGZ7_9EURY</name>
<gene>
    <name evidence="2" type="ORF">ACFQL9_16235</name>
</gene>
<dbReference type="GeneID" id="81124077"/>
<reference evidence="2 3" key="1">
    <citation type="journal article" date="2019" name="Int. J. Syst. Evol. Microbiol.">
        <title>The Global Catalogue of Microorganisms (GCM) 10K type strain sequencing project: providing services to taxonomists for standard genome sequencing and annotation.</title>
        <authorList>
            <consortium name="The Broad Institute Genomics Platform"/>
            <consortium name="The Broad Institute Genome Sequencing Center for Infectious Disease"/>
            <person name="Wu L."/>
            <person name="Ma J."/>
        </authorList>
    </citation>
    <scope>NUCLEOTIDE SEQUENCE [LARGE SCALE GENOMIC DNA]</scope>
    <source>
        <strain evidence="2 3">DT31</strain>
    </source>
</reference>
<keyword evidence="3" id="KW-1185">Reference proteome</keyword>
<dbReference type="EMBL" id="JBHTAH010000019">
    <property type="protein sequence ID" value="MFC7071194.1"/>
    <property type="molecule type" value="Genomic_DNA"/>
</dbReference>
<evidence type="ECO:0000313" key="3">
    <source>
        <dbReference type="Proteomes" id="UP001596461"/>
    </source>
</evidence>
<evidence type="ECO:0000313" key="2">
    <source>
        <dbReference type="EMBL" id="MFC7071194.1"/>
    </source>
</evidence>
<feature type="compositionally biased region" description="Basic and acidic residues" evidence="1">
    <location>
        <begin position="72"/>
        <end position="81"/>
    </location>
</feature>
<dbReference type="RefSeq" id="WP_284032243.1">
    <property type="nucleotide sequence ID" value="NZ_CP126154.1"/>
</dbReference>
<feature type="region of interest" description="Disordered" evidence="1">
    <location>
        <begin position="47"/>
        <end position="81"/>
    </location>
</feature>
<dbReference type="Proteomes" id="UP001596461">
    <property type="component" value="Unassembled WGS sequence"/>
</dbReference>
<dbReference type="Pfam" id="PF23434">
    <property type="entry name" value="DUF7120"/>
    <property type="match status" value="1"/>
</dbReference>
<accession>A0ABD5WGZ7</accession>